<sequence>MSTSTKSPAEDITPPRPRPPPNPKNKPFSSPNAMVTFIVGTEYKQETFMIHKQVACEHSEVWNRAFNSAFIEGQTQTYRIEDADPESFRLLTQWVYQEKFDHAHSRDSSSRHNGDYDLIIQCMEEDGVLLGIWVLAEKYLIRRLQNYTMRVLYSKSLVCNLHLVSNELEYVFHNTGEESALRRFVIEQYCCGKTESFHRQILFSYPVEVLVDVIMALKRQIPQNVRARGHPQMTDDRYLVEENPPIGKQSFL</sequence>
<feature type="domain" description="BTB" evidence="2">
    <location>
        <begin position="33"/>
        <end position="104"/>
    </location>
</feature>
<reference evidence="4" key="1">
    <citation type="journal article" date="2011" name="PLoS Genet.">
        <title>Genomic analysis of the necrotrophic fungal pathogens Sclerotinia sclerotiorum and Botrytis cinerea.</title>
        <authorList>
            <person name="Amselem J."/>
            <person name="Cuomo C.A."/>
            <person name="van Kan J.A."/>
            <person name="Viaud M."/>
            <person name="Benito E.P."/>
            <person name="Couloux A."/>
            <person name="Coutinho P.M."/>
            <person name="de Vries R.P."/>
            <person name="Dyer P.S."/>
            <person name="Fillinger S."/>
            <person name="Fournier E."/>
            <person name="Gout L."/>
            <person name="Hahn M."/>
            <person name="Kohn L."/>
            <person name="Lapalu N."/>
            <person name="Plummer K.M."/>
            <person name="Pradier J.M."/>
            <person name="Quevillon E."/>
            <person name="Sharon A."/>
            <person name="Simon A."/>
            <person name="ten Have A."/>
            <person name="Tudzynski B."/>
            <person name="Tudzynski P."/>
            <person name="Wincker P."/>
            <person name="Andrew M."/>
            <person name="Anthouard V."/>
            <person name="Beever R.E."/>
            <person name="Beffa R."/>
            <person name="Benoit I."/>
            <person name="Bouzid O."/>
            <person name="Brault B."/>
            <person name="Chen Z."/>
            <person name="Choquer M."/>
            <person name="Collemare J."/>
            <person name="Cotton P."/>
            <person name="Danchin E.G."/>
            <person name="Da Silva C."/>
            <person name="Gautier A."/>
            <person name="Giraud C."/>
            <person name="Giraud T."/>
            <person name="Gonzalez C."/>
            <person name="Grossetete S."/>
            <person name="Guldener U."/>
            <person name="Henrissat B."/>
            <person name="Howlett B.J."/>
            <person name="Kodira C."/>
            <person name="Kretschmer M."/>
            <person name="Lappartient A."/>
            <person name="Leroch M."/>
            <person name="Levis C."/>
            <person name="Mauceli E."/>
            <person name="Neuveglise C."/>
            <person name="Oeser B."/>
            <person name="Pearson M."/>
            <person name="Poulain J."/>
            <person name="Poussereau N."/>
            <person name="Quesneville H."/>
            <person name="Rascle C."/>
            <person name="Schumacher J."/>
            <person name="Segurens B."/>
            <person name="Sexton A."/>
            <person name="Silva E."/>
            <person name="Sirven C."/>
            <person name="Soanes D.M."/>
            <person name="Talbot N.J."/>
            <person name="Templeton M."/>
            <person name="Yandava C."/>
            <person name="Yarden O."/>
            <person name="Zeng Q."/>
            <person name="Rollins J.A."/>
            <person name="Lebrun M.H."/>
            <person name="Dickman M."/>
        </authorList>
    </citation>
    <scope>NUCLEOTIDE SEQUENCE [LARGE SCALE GENOMIC DNA]</scope>
    <source>
        <strain evidence="4">T4</strain>
    </source>
</reference>
<dbReference type="AlphaFoldDB" id="G2XN13"/>
<dbReference type="Pfam" id="PF00651">
    <property type="entry name" value="BTB"/>
    <property type="match status" value="1"/>
</dbReference>
<accession>G2XN13</accession>
<dbReference type="Proteomes" id="UP000008177">
    <property type="component" value="Unplaced contigs"/>
</dbReference>
<dbReference type="CDD" id="cd18186">
    <property type="entry name" value="BTB_POZ_ZBTB_KLHL-like"/>
    <property type="match status" value="1"/>
</dbReference>
<dbReference type="HOGENOM" id="CLU_068279_5_0_1"/>
<evidence type="ECO:0000256" key="1">
    <source>
        <dbReference type="SAM" id="MobiDB-lite"/>
    </source>
</evidence>
<dbReference type="PANTHER" id="PTHR47843">
    <property type="entry name" value="BTB DOMAIN-CONTAINING PROTEIN-RELATED"/>
    <property type="match status" value="1"/>
</dbReference>
<organism evidence="3 4">
    <name type="scientific">Botryotinia fuckeliana (strain T4)</name>
    <name type="common">Noble rot fungus</name>
    <name type="synonym">Botrytis cinerea</name>
    <dbReference type="NCBI Taxonomy" id="999810"/>
    <lineage>
        <taxon>Eukaryota</taxon>
        <taxon>Fungi</taxon>
        <taxon>Dikarya</taxon>
        <taxon>Ascomycota</taxon>
        <taxon>Pezizomycotina</taxon>
        <taxon>Leotiomycetes</taxon>
        <taxon>Helotiales</taxon>
        <taxon>Sclerotiniaceae</taxon>
        <taxon>Botrytis</taxon>
    </lineage>
</organism>
<dbReference type="SUPFAM" id="SSF54695">
    <property type="entry name" value="POZ domain"/>
    <property type="match status" value="1"/>
</dbReference>
<dbReference type="InParanoid" id="G2XN13"/>
<dbReference type="PROSITE" id="PS50097">
    <property type="entry name" value="BTB"/>
    <property type="match status" value="1"/>
</dbReference>
<evidence type="ECO:0000259" key="2">
    <source>
        <dbReference type="PROSITE" id="PS50097"/>
    </source>
</evidence>
<dbReference type="InterPro" id="IPR000210">
    <property type="entry name" value="BTB/POZ_dom"/>
</dbReference>
<dbReference type="OrthoDB" id="194443at2759"/>
<dbReference type="Gene3D" id="3.30.710.10">
    <property type="entry name" value="Potassium Channel Kv1.1, Chain A"/>
    <property type="match status" value="1"/>
</dbReference>
<evidence type="ECO:0000313" key="3">
    <source>
        <dbReference type="EMBL" id="CCD42269.1"/>
    </source>
</evidence>
<gene>
    <name evidence="3" type="ORF">BofuT4_P013970.1</name>
</gene>
<dbReference type="InterPro" id="IPR011333">
    <property type="entry name" value="SKP1/BTB/POZ_sf"/>
</dbReference>
<evidence type="ECO:0000313" key="4">
    <source>
        <dbReference type="Proteomes" id="UP000008177"/>
    </source>
</evidence>
<dbReference type="EMBL" id="FQ790245">
    <property type="protein sequence ID" value="CCD42269.1"/>
    <property type="molecule type" value="Genomic_DNA"/>
</dbReference>
<feature type="compositionally biased region" description="Pro residues" evidence="1">
    <location>
        <begin position="14"/>
        <end position="24"/>
    </location>
</feature>
<name>G2XN13_BOTF4</name>
<protein>
    <recommendedName>
        <fullName evidence="2">BTB domain-containing protein</fullName>
    </recommendedName>
</protein>
<feature type="region of interest" description="Disordered" evidence="1">
    <location>
        <begin position="1"/>
        <end position="31"/>
    </location>
</feature>
<proteinExistence type="predicted"/>
<dbReference type="PANTHER" id="PTHR47843:SF2">
    <property type="entry name" value="BTB DOMAIN-CONTAINING PROTEIN"/>
    <property type="match status" value="1"/>
</dbReference>